<evidence type="ECO:0000313" key="1">
    <source>
        <dbReference type="EMBL" id="PDS24626.1"/>
    </source>
</evidence>
<dbReference type="AlphaFoldDB" id="A0A2H3KIX0"/>
<evidence type="ECO:0000313" key="2">
    <source>
        <dbReference type="Proteomes" id="UP000220828"/>
    </source>
</evidence>
<sequence>MKPTIYVYGLCDVFYDAYYIKGLTDYFGKNKIIFNVDKFPDFKQEVFAAIILDHGKETKFIIDSRDQNDILDQELQWCDVYGKVNYNVEALPHVNTHKILPIGPSFGIKIWNIPQTIFYAVMNFVKFYPKITKRRKFLANYKAQTTRFKLEDYINDFEVKPKYIYFTGSTWKFDYETNANRAKFVEVCKSLPEIEFEGGLAPRNDNFDTGFKHLEIKKRVPLEVYMQKIKQTTLTFNTPAVLKCHGWKLGEFLALGEVILSTPHVNVLPAPLIDHVHILYVHDENDMKNTILKIINDEHLRKKIQANAKAYFDEYLAPHQVIKRMYALNNK</sequence>
<dbReference type="RefSeq" id="WP_097554055.1">
    <property type="nucleotide sequence ID" value="NZ_PCMW01000040.1"/>
</dbReference>
<proteinExistence type="predicted"/>
<dbReference type="Proteomes" id="UP000220828">
    <property type="component" value="Unassembled WGS sequence"/>
</dbReference>
<reference evidence="1 2" key="1">
    <citation type="submission" date="2017-09" db="EMBL/GenBank/DDBJ databases">
        <title>Whole genomes of Flavobacteriaceae.</title>
        <authorList>
            <person name="Stine C."/>
            <person name="Li C."/>
            <person name="Tadesse D."/>
        </authorList>
    </citation>
    <scope>NUCLEOTIDE SEQUENCE [LARGE SCALE GENOMIC DNA]</scope>
    <source>
        <strain evidence="1 2">ATCC 35036</strain>
    </source>
</reference>
<name>A0A2H3KIX0_9FLAO</name>
<comment type="caution">
    <text evidence="1">The sequence shown here is derived from an EMBL/GenBank/DDBJ whole genome shotgun (WGS) entry which is preliminary data.</text>
</comment>
<protein>
    <recommendedName>
        <fullName evidence="3">Glycosyltransferase family 1 protein</fullName>
    </recommendedName>
</protein>
<gene>
    <name evidence="1" type="ORF">B0A77_07565</name>
</gene>
<organism evidence="1 2">
    <name type="scientific">Flavobacterium branchiophilum</name>
    <dbReference type="NCBI Taxonomy" id="55197"/>
    <lineage>
        <taxon>Bacteria</taxon>
        <taxon>Pseudomonadati</taxon>
        <taxon>Bacteroidota</taxon>
        <taxon>Flavobacteriia</taxon>
        <taxon>Flavobacteriales</taxon>
        <taxon>Flavobacteriaceae</taxon>
        <taxon>Flavobacterium</taxon>
    </lineage>
</organism>
<dbReference type="OrthoDB" id="6336595at2"/>
<evidence type="ECO:0008006" key="3">
    <source>
        <dbReference type="Google" id="ProtNLM"/>
    </source>
</evidence>
<dbReference type="EMBL" id="PCMW01000040">
    <property type="protein sequence ID" value="PDS24626.1"/>
    <property type="molecule type" value="Genomic_DNA"/>
</dbReference>
<accession>A0A2H3KIX0</accession>